<reference evidence="1 2" key="1">
    <citation type="submission" date="2019-02" db="EMBL/GenBank/DDBJ databases">
        <authorList>
            <consortium name="Pathogen Informatics"/>
        </authorList>
    </citation>
    <scope>NUCLEOTIDE SEQUENCE [LARGE SCALE GENOMIC DNA]</scope>
    <source>
        <strain evidence="1 2">3012STDY6756504</strain>
    </source>
</reference>
<dbReference type="GO" id="GO:0003676">
    <property type="term" value="F:nucleic acid binding"/>
    <property type="evidence" value="ECO:0007669"/>
    <property type="project" value="InterPro"/>
</dbReference>
<dbReference type="Proteomes" id="UP000290439">
    <property type="component" value="Chromosome"/>
</dbReference>
<dbReference type="Gene3D" id="3.40.1350.10">
    <property type="match status" value="1"/>
</dbReference>
<dbReference type="EMBL" id="LR215973">
    <property type="protein sequence ID" value="VFA98875.1"/>
    <property type="molecule type" value="Genomic_DNA"/>
</dbReference>
<organism evidence="1 2">
    <name type="scientific">Nocardia cyriacigeorgica</name>
    <dbReference type="NCBI Taxonomy" id="135487"/>
    <lineage>
        <taxon>Bacteria</taxon>
        <taxon>Bacillati</taxon>
        <taxon>Actinomycetota</taxon>
        <taxon>Actinomycetes</taxon>
        <taxon>Mycobacteriales</taxon>
        <taxon>Nocardiaceae</taxon>
        <taxon>Nocardia</taxon>
    </lineage>
</organism>
<dbReference type="InterPro" id="IPR011856">
    <property type="entry name" value="tRNA_endonuc-like_dom_sf"/>
</dbReference>
<dbReference type="REBASE" id="301953">
    <property type="entry name" value="Ncy6504ORF2654P"/>
</dbReference>
<accession>A0A4U8W181</accession>
<evidence type="ECO:0000313" key="2">
    <source>
        <dbReference type="Proteomes" id="UP000290439"/>
    </source>
</evidence>
<evidence type="ECO:0000313" key="1">
    <source>
        <dbReference type="EMBL" id="VFA98875.1"/>
    </source>
</evidence>
<proteinExistence type="predicted"/>
<dbReference type="AlphaFoldDB" id="A0A4U8W181"/>
<name>A0A4U8W181_9NOCA</name>
<gene>
    <name evidence="1" type="ORF">NCTC10797_02654</name>
</gene>
<sequence length="91" mass="10399">MSRLISRIRHRQFGVFVTLSYFGAQAYKEVRDDGHPIVMVCGRDVVDTLRQNGIGDAQRVKAWLDSRFPSTVKPVVDMTIPLRNFPALHDE</sequence>
<protein>
    <submittedName>
        <fullName evidence="1">Uncharacterized protein</fullName>
    </submittedName>
</protein>